<feature type="region of interest" description="Disordered" evidence="1">
    <location>
        <begin position="51"/>
        <end position="80"/>
    </location>
</feature>
<sequence length="80" mass="8926">MVDFRCFEFLKAVILIGIRKELDLAVILITITVNIVVKIVNDRRYKAERGLINGSDHGGVSNSYNGGNPHPFSTSNRSKH</sequence>
<evidence type="ECO:0000256" key="2">
    <source>
        <dbReference type="SAM" id="Phobius"/>
    </source>
</evidence>
<keyword evidence="2" id="KW-1133">Transmembrane helix</keyword>
<feature type="transmembrane region" description="Helical" evidence="2">
    <location>
        <begin position="24"/>
        <end position="41"/>
    </location>
</feature>
<gene>
    <name evidence="3" type="ORF">M514_14932</name>
</gene>
<accession>A0A085NU82</accession>
<reference evidence="3" key="1">
    <citation type="journal article" date="2014" name="Nat. Genet.">
        <title>Genome and transcriptome of the porcine whipworm Trichuris suis.</title>
        <authorList>
            <person name="Jex A.R."/>
            <person name="Nejsum P."/>
            <person name="Schwarz E.M."/>
            <person name="Hu L."/>
            <person name="Young N.D."/>
            <person name="Hall R.S."/>
            <person name="Korhonen P.K."/>
            <person name="Liao S."/>
            <person name="Thamsborg S."/>
            <person name="Xia J."/>
            <person name="Xu P."/>
            <person name="Wang S."/>
            <person name="Scheerlinck J.P."/>
            <person name="Hofmann A."/>
            <person name="Sternberg P.W."/>
            <person name="Wang J."/>
            <person name="Gasser R.B."/>
        </authorList>
    </citation>
    <scope>NUCLEOTIDE SEQUENCE [LARGE SCALE GENOMIC DNA]</scope>
    <source>
        <strain evidence="3">DCEP-RM93F</strain>
    </source>
</reference>
<feature type="compositionally biased region" description="Polar residues" evidence="1">
    <location>
        <begin position="60"/>
        <end position="80"/>
    </location>
</feature>
<organism evidence="3">
    <name type="scientific">Trichuris suis</name>
    <name type="common">pig whipworm</name>
    <dbReference type="NCBI Taxonomy" id="68888"/>
    <lineage>
        <taxon>Eukaryota</taxon>
        <taxon>Metazoa</taxon>
        <taxon>Ecdysozoa</taxon>
        <taxon>Nematoda</taxon>
        <taxon>Enoplea</taxon>
        <taxon>Dorylaimia</taxon>
        <taxon>Trichinellida</taxon>
        <taxon>Trichuridae</taxon>
        <taxon>Trichuris</taxon>
    </lineage>
</organism>
<keyword evidence="2" id="KW-0472">Membrane</keyword>
<dbReference type="Proteomes" id="UP000030758">
    <property type="component" value="Unassembled WGS sequence"/>
</dbReference>
<dbReference type="EMBL" id="KL367475">
    <property type="protein sequence ID" value="KFD73028.1"/>
    <property type="molecule type" value="Genomic_DNA"/>
</dbReference>
<name>A0A085NU82_9BILA</name>
<evidence type="ECO:0000313" key="3">
    <source>
        <dbReference type="EMBL" id="KFD73028.1"/>
    </source>
</evidence>
<keyword evidence="2" id="KW-0812">Transmembrane</keyword>
<proteinExistence type="predicted"/>
<protein>
    <submittedName>
        <fullName evidence="3">Uncharacterized protein</fullName>
    </submittedName>
</protein>
<evidence type="ECO:0000256" key="1">
    <source>
        <dbReference type="SAM" id="MobiDB-lite"/>
    </source>
</evidence>
<dbReference type="AlphaFoldDB" id="A0A085NU82"/>